<organism evidence="6 7">
    <name type="scientific">Tistlia consotensis USBA 355</name>
    <dbReference type="NCBI Taxonomy" id="560819"/>
    <lineage>
        <taxon>Bacteria</taxon>
        <taxon>Pseudomonadati</taxon>
        <taxon>Pseudomonadota</taxon>
        <taxon>Alphaproteobacteria</taxon>
        <taxon>Rhodospirillales</taxon>
        <taxon>Rhodovibrionaceae</taxon>
        <taxon>Tistlia</taxon>
    </lineage>
</organism>
<evidence type="ECO:0000313" key="6">
    <source>
        <dbReference type="EMBL" id="SMF69258.1"/>
    </source>
</evidence>
<dbReference type="GO" id="GO:0006351">
    <property type="term" value="P:DNA-templated transcription"/>
    <property type="evidence" value="ECO:0007669"/>
    <property type="project" value="TreeGrafter"/>
</dbReference>
<keyword evidence="2" id="KW-0805">Transcription regulation</keyword>
<protein>
    <submittedName>
        <fullName evidence="6">LysR family transcriptional regulator, glycine cleavage system transcriptional activator</fullName>
    </submittedName>
</protein>
<dbReference type="EMBL" id="FWZX01000028">
    <property type="protein sequence ID" value="SMF69258.1"/>
    <property type="molecule type" value="Genomic_DNA"/>
</dbReference>
<sequence>MKVMTGFGMSRRLPPLSWLRAFEASARHLSFTHAAAELGLTQAAISKQVKALELHLHEPLFQRGPRSLVLTKVGAAYLPKVRDAFERLALGTDELFGSRRSEVLTVRAAVGFSVTWIAPRLIRYRERHPGRRLRIVSSIWNEEFDRERFDLDIRYGRGGWPKFRTDRLTWERLTPLCSPALPAGTPPLGEPRDLRHHALLHVLGYEQGWATWLSAAGVEGIDPGSGLQFDTSLLAFEVAASGGGVVLGRSSMSAGVLASGRLVAPFELSVEVEEAFHLLSPLDGREHADAAGFRAWLLDEAAAERPAGPG</sequence>
<evidence type="ECO:0000259" key="5">
    <source>
        <dbReference type="PROSITE" id="PS50931"/>
    </source>
</evidence>
<proteinExistence type="inferred from homology"/>
<dbReference type="InterPro" id="IPR058163">
    <property type="entry name" value="LysR-type_TF_proteobact-type"/>
</dbReference>
<dbReference type="PANTHER" id="PTHR30537:SF74">
    <property type="entry name" value="HTH-TYPE TRANSCRIPTIONAL REGULATOR TRPI"/>
    <property type="match status" value="1"/>
</dbReference>
<dbReference type="STRING" id="560819.SAMN05428998_12850"/>
<name>A0A1Y6CS47_9PROT</name>
<dbReference type="PROSITE" id="PS50931">
    <property type="entry name" value="HTH_LYSR"/>
    <property type="match status" value="1"/>
</dbReference>
<accession>A0A1Y6CS47</accession>
<dbReference type="PRINTS" id="PR00039">
    <property type="entry name" value="HTHLYSR"/>
</dbReference>
<evidence type="ECO:0000256" key="2">
    <source>
        <dbReference type="ARBA" id="ARBA00023015"/>
    </source>
</evidence>
<dbReference type="Gene3D" id="3.40.190.10">
    <property type="entry name" value="Periplasmic binding protein-like II"/>
    <property type="match status" value="2"/>
</dbReference>
<dbReference type="Pfam" id="PF00126">
    <property type="entry name" value="HTH_1"/>
    <property type="match status" value="1"/>
</dbReference>
<dbReference type="Proteomes" id="UP000192917">
    <property type="component" value="Unassembled WGS sequence"/>
</dbReference>
<evidence type="ECO:0000256" key="1">
    <source>
        <dbReference type="ARBA" id="ARBA00009437"/>
    </source>
</evidence>
<dbReference type="SUPFAM" id="SSF46785">
    <property type="entry name" value="Winged helix' DNA-binding domain"/>
    <property type="match status" value="1"/>
</dbReference>
<reference evidence="6 7" key="1">
    <citation type="submission" date="2017-04" db="EMBL/GenBank/DDBJ databases">
        <authorList>
            <person name="Afonso C.L."/>
            <person name="Miller P.J."/>
            <person name="Scott M.A."/>
            <person name="Spackman E."/>
            <person name="Goraichik I."/>
            <person name="Dimitrov K.M."/>
            <person name="Suarez D.L."/>
            <person name="Swayne D.E."/>
        </authorList>
    </citation>
    <scope>NUCLEOTIDE SEQUENCE [LARGE SCALE GENOMIC DNA]</scope>
    <source>
        <strain evidence="6 7">USBA 355</strain>
    </source>
</reference>
<feature type="domain" description="HTH lysR-type" evidence="5">
    <location>
        <begin position="14"/>
        <end position="71"/>
    </location>
</feature>
<dbReference type="InterPro" id="IPR036390">
    <property type="entry name" value="WH_DNA-bd_sf"/>
</dbReference>
<dbReference type="InterPro" id="IPR036388">
    <property type="entry name" value="WH-like_DNA-bd_sf"/>
</dbReference>
<evidence type="ECO:0000313" key="7">
    <source>
        <dbReference type="Proteomes" id="UP000192917"/>
    </source>
</evidence>
<dbReference type="InterPro" id="IPR000847">
    <property type="entry name" value="LysR_HTH_N"/>
</dbReference>
<evidence type="ECO:0000256" key="3">
    <source>
        <dbReference type="ARBA" id="ARBA00023125"/>
    </source>
</evidence>
<dbReference type="AlphaFoldDB" id="A0A1Y6CS47"/>
<dbReference type="InterPro" id="IPR005119">
    <property type="entry name" value="LysR_subst-bd"/>
</dbReference>
<evidence type="ECO:0000256" key="4">
    <source>
        <dbReference type="ARBA" id="ARBA00023163"/>
    </source>
</evidence>
<gene>
    <name evidence="6" type="ORF">SAMN05428998_12850</name>
</gene>
<comment type="similarity">
    <text evidence="1">Belongs to the LysR transcriptional regulatory family.</text>
</comment>
<dbReference type="Gene3D" id="1.10.10.10">
    <property type="entry name" value="Winged helix-like DNA-binding domain superfamily/Winged helix DNA-binding domain"/>
    <property type="match status" value="1"/>
</dbReference>
<keyword evidence="4" id="KW-0804">Transcription</keyword>
<dbReference type="PANTHER" id="PTHR30537">
    <property type="entry name" value="HTH-TYPE TRANSCRIPTIONAL REGULATOR"/>
    <property type="match status" value="1"/>
</dbReference>
<dbReference type="Pfam" id="PF03466">
    <property type="entry name" value="LysR_substrate"/>
    <property type="match status" value="1"/>
</dbReference>
<keyword evidence="7" id="KW-1185">Reference proteome</keyword>
<dbReference type="GO" id="GO:0043565">
    <property type="term" value="F:sequence-specific DNA binding"/>
    <property type="evidence" value="ECO:0007669"/>
    <property type="project" value="TreeGrafter"/>
</dbReference>
<keyword evidence="3" id="KW-0238">DNA-binding</keyword>
<dbReference type="CDD" id="cd08432">
    <property type="entry name" value="PBP2_GcdR_TrpI_HvrB_AmpR_like"/>
    <property type="match status" value="1"/>
</dbReference>
<dbReference type="SUPFAM" id="SSF53850">
    <property type="entry name" value="Periplasmic binding protein-like II"/>
    <property type="match status" value="1"/>
</dbReference>
<dbReference type="GO" id="GO:0003700">
    <property type="term" value="F:DNA-binding transcription factor activity"/>
    <property type="evidence" value="ECO:0007669"/>
    <property type="project" value="InterPro"/>
</dbReference>